<keyword evidence="11" id="KW-0175">Coiled coil</keyword>
<dbReference type="PROSITE" id="PS50071">
    <property type="entry name" value="HOMEOBOX_2"/>
    <property type="match status" value="1"/>
</dbReference>
<evidence type="ECO:0000259" key="13">
    <source>
        <dbReference type="PROSITE" id="PS50071"/>
    </source>
</evidence>
<comment type="function">
    <text evidence="10">Transcription factor.</text>
</comment>
<protein>
    <recommendedName>
        <fullName evidence="10">Homeobox-leucine zipper protein</fullName>
    </recommendedName>
    <alternativeName>
        <fullName evidence="10">HD-ZIP protein</fullName>
    </alternativeName>
    <alternativeName>
        <fullName evidence="10">Homeodomain transcription factor</fullName>
    </alternativeName>
</protein>
<dbReference type="InterPro" id="IPR009057">
    <property type="entry name" value="Homeodomain-like_sf"/>
</dbReference>
<evidence type="ECO:0000256" key="3">
    <source>
        <dbReference type="ARBA" id="ARBA00023125"/>
    </source>
</evidence>
<feature type="DNA-binding region" description="Homeobox" evidence="8">
    <location>
        <begin position="77"/>
        <end position="136"/>
    </location>
</feature>
<feature type="region of interest" description="Disordered" evidence="12">
    <location>
        <begin position="1"/>
        <end position="84"/>
    </location>
</feature>
<dbReference type="EMBL" id="NMUH01000470">
    <property type="protein sequence ID" value="MQL79683.1"/>
    <property type="molecule type" value="Genomic_DNA"/>
</dbReference>
<evidence type="ECO:0000256" key="5">
    <source>
        <dbReference type="ARBA" id="ARBA00023163"/>
    </source>
</evidence>
<accession>A0A843UEQ3</accession>
<dbReference type="InterPro" id="IPR000047">
    <property type="entry name" value="HTH_motif"/>
</dbReference>
<dbReference type="Pfam" id="PF00046">
    <property type="entry name" value="Homeodomain"/>
    <property type="match status" value="1"/>
</dbReference>
<proteinExistence type="inferred from homology"/>
<dbReference type="Proteomes" id="UP000652761">
    <property type="component" value="Unassembled WGS sequence"/>
</dbReference>
<keyword evidence="3 8" id="KW-0238">DNA-binding</keyword>
<organism evidence="14 15">
    <name type="scientific">Colocasia esculenta</name>
    <name type="common">Wild taro</name>
    <name type="synonym">Arum esculentum</name>
    <dbReference type="NCBI Taxonomy" id="4460"/>
    <lineage>
        <taxon>Eukaryota</taxon>
        <taxon>Viridiplantae</taxon>
        <taxon>Streptophyta</taxon>
        <taxon>Embryophyta</taxon>
        <taxon>Tracheophyta</taxon>
        <taxon>Spermatophyta</taxon>
        <taxon>Magnoliopsida</taxon>
        <taxon>Liliopsida</taxon>
        <taxon>Araceae</taxon>
        <taxon>Aroideae</taxon>
        <taxon>Colocasieae</taxon>
        <taxon>Colocasia</taxon>
    </lineage>
</organism>
<keyword evidence="5 10" id="KW-0804">Transcription</keyword>
<dbReference type="GO" id="GO:0043565">
    <property type="term" value="F:sequence-specific DNA binding"/>
    <property type="evidence" value="ECO:0007669"/>
    <property type="project" value="InterPro"/>
</dbReference>
<sequence length="374" mass="41176">MKRLSSGSSESLVRAAGDEGLIGPPAPEEEKGEFGGDFTSIVDGTNEDDDDCVDEELCSPRGAGGGRGSGACAGGAGSEKKRRLSTEQVKALERNFEVENKLEPERKVRLAQDLGLQPRQVAVWFQNRRARWKTKQLERDYALLKSNYDTLQLSLDTLRAEHQTLLIEMKELRSKLADVEGHRAGSTPAVKEEPAASESDIKVACSEAEEEVVEPEAEAEVDEEMLLPALIYKDGSSADSSDSSAVLNAGEDNTSPAHHPHHRDAGALFPAESQQQFPGPPPQHVAAFDFGSSKCYPNTLPFYHYTHQQTQQHHQHHPPQDQQISFSSSPPSPPLMVRMVEEHNFLLGDDPCSGSFFSDEQLPNLPWYCSDQWS</sequence>
<dbReference type="PANTHER" id="PTHR24326">
    <property type="entry name" value="HOMEOBOX-LEUCINE ZIPPER PROTEIN"/>
    <property type="match status" value="1"/>
</dbReference>
<dbReference type="GO" id="GO:0042802">
    <property type="term" value="F:identical protein binding"/>
    <property type="evidence" value="ECO:0007669"/>
    <property type="project" value="UniProtKB-ARBA"/>
</dbReference>
<evidence type="ECO:0000313" key="15">
    <source>
        <dbReference type="Proteomes" id="UP000652761"/>
    </source>
</evidence>
<reference evidence="14" key="1">
    <citation type="submission" date="2017-07" db="EMBL/GenBank/DDBJ databases">
        <title>Taro Niue Genome Assembly and Annotation.</title>
        <authorList>
            <person name="Atibalentja N."/>
            <person name="Keating K."/>
            <person name="Fields C.J."/>
        </authorList>
    </citation>
    <scope>NUCLEOTIDE SEQUENCE</scope>
    <source>
        <strain evidence="14">Niue_2</strain>
        <tissue evidence="14">Leaf</tissue>
    </source>
</reference>
<dbReference type="SMR" id="A0A843UEQ3"/>
<comment type="caution">
    <text evidence="14">The sequence shown here is derived from an EMBL/GenBank/DDBJ whole genome shotgun (WGS) entry which is preliminary data.</text>
</comment>
<dbReference type="InterPro" id="IPR045224">
    <property type="entry name" value="HDZip_class_I_plant"/>
</dbReference>
<dbReference type="OrthoDB" id="6159439at2759"/>
<dbReference type="GO" id="GO:0045893">
    <property type="term" value="P:positive regulation of DNA-templated transcription"/>
    <property type="evidence" value="ECO:0007669"/>
    <property type="project" value="TreeGrafter"/>
</dbReference>
<evidence type="ECO:0000256" key="11">
    <source>
        <dbReference type="SAM" id="Coils"/>
    </source>
</evidence>
<evidence type="ECO:0000256" key="8">
    <source>
        <dbReference type="PROSITE-ProRule" id="PRU00108"/>
    </source>
</evidence>
<dbReference type="InterPro" id="IPR003106">
    <property type="entry name" value="Leu_zip_homeo"/>
</dbReference>
<keyword evidence="15" id="KW-1185">Reference proteome</keyword>
<dbReference type="SUPFAM" id="SSF46689">
    <property type="entry name" value="Homeodomain-like"/>
    <property type="match status" value="1"/>
</dbReference>
<feature type="compositionally biased region" description="Gly residues" evidence="12">
    <location>
        <begin position="62"/>
        <end position="77"/>
    </location>
</feature>
<dbReference type="AlphaFoldDB" id="A0A843UEQ3"/>
<dbReference type="FunFam" id="1.10.10.60:FF:000159">
    <property type="entry name" value="Homeobox-leucine zipper protein HAT5"/>
    <property type="match status" value="1"/>
</dbReference>
<feature type="compositionally biased region" description="Low complexity" evidence="12">
    <location>
        <begin position="320"/>
        <end position="329"/>
    </location>
</feature>
<feature type="coiled-coil region" evidence="11">
    <location>
        <begin position="141"/>
        <end position="175"/>
    </location>
</feature>
<keyword evidence="6 8" id="KW-0539">Nucleus</keyword>
<dbReference type="PROSITE" id="PS00027">
    <property type="entry name" value="HOMEOBOX_1"/>
    <property type="match status" value="1"/>
</dbReference>
<dbReference type="GO" id="GO:0000981">
    <property type="term" value="F:DNA-binding transcription factor activity, RNA polymerase II-specific"/>
    <property type="evidence" value="ECO:0007669"/>
    <property type="project" value="UniProtKB-UniRule"/>
</dbReference>
<dbReference type="InterPro" id="IPR017970">
    <property type="entry name" value="Homeobox_CS"/>
</dbReference>
<keyword evidence="2 10" id="KW-0805">Transcription regulation</keyword>
<feature type="region of interest" description="Disordered" evidence="12">
    <location>
        <begin position="237"/>
        <end position="264"/>
    </location>
</feature>
<dbReference type="GO" id="GO:0005634">
    <property type="term" value="C:nucleus"/>
    <property type="evidence" value="ECO:0007669"/>
    <property type="project" value="UniProtKB-SubCell"/>
</dbReference>
<dbReference type="CDD" id="cd00086">
    <property type="entry name" value="homeodomain"/>
    <property type="match status" value="1"/>
</dbReference>
<dbReference type="InterPro" id="IPR001356">
    <property type="entry name" value="HD"/>
</dbReference>
<evidence type="ECO:0000256" key="10">
    <source>
        <dbReference type="RuleBase" id="RU369038"/>
    </source>
</evidence>
<dbReference type="SMART" id="SM00389">
    <property type="entry name" value="HOX"/>
    <property type="match status" value="1"/>
</dbReference>
<dbReference type="PRINTS" id="PR00031">
    <property type="entry name" value="HTHREPRESSR"/>
</dbReference>
<dbReference type="Gene3D" id="1.10.10.60">
    <property type="entry name" value="Homeodomain-like"/>
    <property type="match status" value="1"/>
</dbReference>
<evidence type="ECO:0000313" key="14">
    <source>
        <dbReference type="EMBL" id="MQL79683.1"/>
    </source>
</evidence>
<evidence type="ECO:0000256" key="6">
    <source>
        <dbReference type="ARBA" id="ARBA00023242"/>
    </source>
</evidence>
<dbReference type="Pfam" id="PF02183">
    <property type="entry name" value="HALZ"/>
    <property type="match status" value="1"/>
</dbReference>
<evidence type="ECO:0000256" key="12">
    <source>
        <dbReference type="SAM" id="MobiDB-lite"/>
    </source>
</evidence>
<comment type="similarity">
    <text evidence="7 10">Belongs to the HD-ZIP homeobox family. Class I subfamily.</text>
</comment>
<evidence type="ECO:0000256" key="9">
    <source>
        <dbReference type="RuleBase" id="RU000682"/>
    </source>
</evidence>
<feature type="compositionally biased region" description="Acidic residues" evidence="12">
    <location>
        <begin position="45"/>
        <end position="57"/>
    </location>
</feature>
<gene>
    <name evidence="14" type="ORF">Taro_012122</name>
</gene>
<evidence type="ECO:0000256" key="7">
    <source>
        <dbReference type="ARBA" id="ARBA00025748"/>
    </source>
</evidence>
<name>A0A843UEQ3_COLES</name>
<keyword evidence="4 8" id="KW-0371">Homeobox</keyword>
<feature type="compositionally biased region" description="Polar residues" evidence="12">
    <location>
        <begin position="1"/>
        <end position="11"/>
    </location>
</feature>
<feature type="region of interest" description="Disordered" evidence="12">
    <location>
        <begin position="307"/>
        <end position="333"/>
    </location>
</feature>
<dbReference type="PANTHER" id="PTHR24326:SF547">
    <property type="entry name" value="HOMEOBOX-LEUCINE ZIPPER PROTEIN ATHB-6"/>
    <property type="match status" value="1"/>
</dbReference>
<comment type="subcellular location">
    <subcellularLocation>
        <location evidence="1 8 9">Nucleus</location>
    </subcellularLocation>
</comment>
<evidence type="ECO:0000256" key="2">
    <source>
        <dbReference type="ARBA" id="ARBA00023015"/>
    </source>
</evidence>
<feature type="domain" description="Homeobox" evidence="13">
    <location>
        <begin position="75"/>
        <end position="135"/>
    </location>
</feature>
<evidence type="ECO:0000256" key="4">
    <source>
        <dbReference type="ARBA" id="ARBA00023155"/>
    </source>
</evidence>
<evidence type="ECO:0000256" key="1">
    <source>
        <dbReference type="ARBA" id="ARBA00004123"/>
    </source>
</evidence>